<evidence type="ECO:0000259" key="3">
    <source>
        <dbReference type="Pfam" id="PF00501"/>
    </source>
</evidence>
<dbReference type="PANTHER" id="PTHR43439:SF2">
    <property type="entry name" value="ENZYME, PUTATIVE (JCVI)-RELATED"/>
    <property type="match status" value="1"/>
</dbReference>
<dbReference type="AlphaFoldDB" id="W3X2E5"/>
<dbReference type="eggNOG" id="ENOG502SKNX">
    <property type="taxonomic scope" value="Eukaryota"/>
</dbReference>
<feature type="domain" description="AMP-dependent synthetase/ligase" evidence="3">
    <location>
        <begin position="18"/>
        <end position="353"/>
    </location>
</feature>
<dbReference type="HOGENOM" id="CLU_002220_3_1_1"/>
<evidence type="ECO:0000313" key="5">
    <source>
        <dbReference type="Proteomes" id="UP000030651"/>
    </source>
</evidence>
<dbReference type="RefSeq" id="XP_007834604.1">
    <property type="nucleotide sequence ID" value="XM_007836413.1"/>
</dbReference>
<keyword evidence="2" id="KW-0597">Phosphoprotein</keyword>
<dbReference type="EMBL" id="KI912113">
    <property type="protein sequence ID" value="ETS80303.1"/>
    <property type="molecule type" value="Genomic_DNA"/>
</dbReference>
<evidence type="ECO:0000313" key="4">
    <source>
        <dbReference type="EMBL" id="ETS80303.1"/>
    </source>
</evidence>
<dbReference type="PROSITE" id="PS00455">
    <property type="entry name" value="AMP_BINDING"/>
    <property type="match status" value="1"/>
</dbReference>
<dbReference type="SUPFAM" id="SSF56801">
    <property type="entry name" value="Acetyl-CoA synthetase-like"/>
    <property type="match status" value="1"/>
</dbReference>
<keyword evidence="5" id="KW-1185">Reference proteome</keyword>
<dbReference type="GeneID" id="19272845"/>
<dbReference type="Pfam" id="PF00501">
    <property type="entry name" value="AMP-binding"/>
    <property type="match status" value="1"/>
</dbReference>
<dbReference type="OMA" id="DYVYLAH"/>
<evidence type="ECO:0000256" key="2">
    <source>
        <dbReference type="ARBA" id="ARBA00022553"/>
    </source>
</evidence>
<dbReference type="OrthoDB" id="429813at2759"/>
<dbReference type="STRING" id="1229662.W3X2E5"/>
<proteinExistence type="predicted"/>
<dbReference type="InterPro" id="IPR000873">
    <property type="entry name" value="AMP-dep_synth/lig_dom"/>
</dbReference>
<dbReference type="InterPro" id="IPR042099">
    <property type="entry name" value="ANL_N_sf"/>
</dbReference>
<organism evidence="4 5">
    <name type="scientific">Pestalotiopsis fici (strain W106-1 / CGMCC3.15140)</name>
    <dbReference type="NCBI Taxonomy" id="1229662"/>
    <lineage>
        <taxon>Eukaryota</taxon>
        <taxon>Fungi</taxon>
        <taxon>Dikarya</taxon>
        <taxon>Ascomycota</taxon>
        <taxon>Pezizomycotina</taxon>
        <taxon>Sordariomycetes</taxon>
        <taxon>Xylariomycetidae</taxon>
        <taxon>Amphisphaeriales</taxon>
        <taxon>Sporocadaceae</taxon>
        <taxon>Pestalotiopsis</taxon>
    </lineage>
</organism>
<dbReference type="InterPro" id="IPR051414">
    <property type="entry name" value="Adenylate-forming_Reductase"/>
</dbReference>
<accession>W3X2E5</accession>
<protein>
    <recommendedName>
        <fullName evidence="3">AMP-dependent synthetase/ligase domain-containing protein</fullName>
    </recommendedName>
</protein>
<gene>
    <name evidence="4" type="ORF">PFICI_07832</name>
</gene>
<dbReference type="KEGG" id="pfy:PFICI_07832"/>
<keyword evidence="1" id="KW-0596">Phosphopantetheine</keyword>
<dbReference type="Gene3D" id="3.40.50.12780">
    <property type="entry name" value="N-terminal domain of ligase-like"/>
    <property type="match status" value="1"/>
</dbReference>
<sequence length="537" mass="61232">MTVNDIAPPAIWSTIVDTRAAETPSRVFCEILEADWRDRGPREITYAQFARAVNRACWWLENEFGAAKDFDAFTYVGDNDLRYTIIMIAAQKSERTMVIAELSRLTHEALLKLLETTKCFRWLGGSEDQTALGKKLIDERPGTQLYTLPPLEHWLDASDVPNYPFTKTWEEAKPHPAFVIHSSGTTGIPKPLRHTLESVSTNDMIHRYPDGSVENPENGFSPMRGSRMIWAAPPQWMGGIWGHLFAPLFYDGIPVWPPVDHGALSPVPVVMEMLEKVQPDGAFFVPSMARDLCQQPAALARIKQLQFLVYGGAPLDGWVGDLLCTELRLVVGVGSTECGLWPLRTLADPRDWRYYHLDPRLGYRLDHYQDDMYEVVLERRPEYRRHQGVFVMFPDLDVWHTNDLYSPHPTKPGLLRYRGRKDDLVKLVWLTKVRAGDMESALVRDPRISNAMVGGEGKPTPFVILQLSEDVRNFDEEDIWNIVRTLNEKHSAEVHLPRQNILVAAKDKPLRRLGKGTLDRRGILADYGHEISKLYDV</sequence>
<dbReference type="Proteomes" id="UP000030651">
    <property type="component" value="Unassembled WGS sequence"/>
</dbReference>
<dbReference type="PANTHER" id="PTHR43439">
    <property type="entry name" value="PHENYLACETATE-COENZYME A LIGASE"/>
    <property type="match status" value="1"/>
</dbReference>
<dbReference type="InParanoid" id="W3X2E5"/>
<dbReference type="InterPro" id="IPR020845">
    <property type="entry name" value="AMP-binding_CS"/>
</dbReference>
<reference evidence="5" key="1">
    <citation type="journal article" date="2015" name="BMC Genomics">
        <title>Genomic and transcriptomic analysis of the endophytic fungus Pestalotiopsis fici reveals its lifestyle and high potential for synthesis of natural products.</title>
        <authorList>
            <person name="Wang X."/>
            <person name="Zhang X."/>
            <person name="Liu L."/>
            <person name="Xiang M."/>
            <person name="Wang W."/>
            <person name="Sun X."/>
            <person name="Che Y."/>
            <person name="Guo L."/>
            <person name="Liu G."/>
            <person name="Guo L."/>
            <person name="Wang C."/>
            <person name="Yin W.B."/>
            <person name="Stadler M."/>
            <person name="Zhang X."/>
            <person name="Liu X."/>
        </authorList>
    </citation>
    <scope>NUCLEOTIDE SEQUENCE [LARGE SCALE GENOMIC DNA]</scope>
    <source>
        <strain evidence="5">W106-1 / CGMCC3.15140</strain>
    </source>
</reference>
<dbReference type="Pfam" id="PF23562">
    <property type="entry name" value="AMP-binding_C_3"/>
    <property type="match status" value="1"/>
</dbReference>
<evidence type="ECO:0000256" key="1">
    <source>
        <dbReference type="ARBA" id="ARBA00022450"/>
    </source>
</evidence>
<name>W3X2E5_PESFW</name>